<feature type="chain" id="PRO_5018648131" description="DUF3887 domain-containing protein" evidence="1">
    <location>
        <begin position="22"/>
        <end position="148"/>
    </location>
</feature>
<sequence>MRTFMYSAVFFFVLASVSCQSTPDFIKVEESKLDMDKITSIKQLGHEILTAQKNNGHYSLTKKQATTQMVEGLNESVQKASYKKIKSLFGDYRDLQFKSLLRGLSGEKYLIYRFKGYFETDTDIEVRMVFTEEEKLAGFFIKPWNESL</sequence>
<comment type="caution">
    <text evidence="2">The sequence shown here is derived from an EMBL/GenBank/DDBJ whole genome shotgun (WGS) entry which is preliminary data.</text>
</comment>
<gene>
    <name evidence="2" type="ORF">EHW67_14005</name>
</gene>
<accession>A0A3S0D4D4</accession>
<proteinExistence type="predicted"/>
<reference evidence="2 3" key="1">
    <citation type="submission" date="2018-11" db="EMBL/GenBank/DDBJ databases">
        <title>Arenibacter aquaticus sp.nov., a marine bacterium isolated from surface seawater in the South China Sea.</title>
        <authorList>
            <person name="Guo J."/>
            <person name="Sun J."/>
        </authorList>
    </citation>
    <scope>NUCLEOTIDE SEQUENCE [LARGE SCALE GENOMIC DNA]</scope>
    <source>
        <strain evidence="2 3">GUO666</strain>
    </source>
</reference>
<protein>
    <recommendedName>
        <fullName evidence="4">DUF3887 domain-containing protein</fullName>
    </recommendedName>
</protein>
<dbReference type="AlphaFoldDB" id="A0A3S0D4D4"/>
<evidence type="ECO:0008006" key="4">
    <source>
        <dbReference type="Google" id="ProtNLM"/>
    </source>
</evidence>
<dbReference type="RefSeq" id="WP_126163015.1">
    <property type="nucleotide sequence ID" value="NZ_RQPJ01000014.1"/>
</dbReference>
<organism evidence="2 3">
    <name type="scientific">Arenibacter aquaticus</name>
    <dbReference type="NCBI Taxonomy" id="2489054"/>
    <lineage>
        <taxon>Bacteria</taxon>
        <taxon>Pseudomonadati</taxon>
        <taxon>Bacteroidota</taxon>
        <taxon>Flavobacteriia</taxon>
        <taxon>Flavobacteriales</taxon>
        <taxon>Flavobacteriaceae</taxon>
        <taxon>Arenibacter</taxon>
    </lineage>
</organism>
<dbReference type="EMBL" id="RQPJ01000014">
    <property type="protein sequence ID" value="RTE52782.1"/>
    <property type="molecule type" value="Genomic_DNA"/>
</dbReference>
<keyword evidence="1" id="KW-0732">Signal</keyword>
<dbReference type="Gene3D" id="3.10.450.590">
    <property type="match status" value="1"/>
</dbReference>
<dbReference type="PROSITE" id="PS51257">
    <property type="entry name" value="PROKAR_LIPOPROTEIN"/>
    <property type="match status" value="1"/>
</dbReference>
<feature type="signal peptide" evidence="1">
    <location>
        <begin position="1"/>
        <end position="21"/>
    </location>
</feature>
<evidence type="ECO:0000313" key="2">
    <source>
        <dbReference type="EMBL" id="RTE52782.1"/>
    </source>
</evidence>
<evidence type="ECO:0000313" key="3">
    <source>
        <dbReference type="Proteomes" id="UP000267585"/>
    </source>
</evidence>
<dbReference type="Proteomes" id="UP000267585">
    <property type="component" value="Unassembled WGS sequence"/>
</dbReference>
<dbReference type="OrthoDB" id="1447567at2"/>
<keyword evidence="3" id="KW-1185">Reference proteome</keyword>
<name>A0A3S0D4D4_9FLAO</name>
<evidence type="ECO:0000256" key="1">
    <source>
        <dbReference type="SAM" id="SignalP"/>
    </source>
</evidence>